<evidence type="ECO:0000313" key="1">
    <source>
        <dbReference type="EMBL" id="GFT27298.1"/>
    </source>
</evidence>
<dbReference type="InterPro" id="IPR036397">
    <property type="entry name" value="RNaseH_sf"/>
</dbReference>
<name>A0A8X6NPX5_NEPPI</name>
<dbReference type="AlphaFoldDB" id="A0A8X6NPX5"/>
<gene>
    <name evidence="1" type="ORF">NPIL_311921</name>
</gene>
<proteinExistence type="predicted"/>
<dbReference type="GO" id="GO:0003676">
    <property type="term" value="F:nucleic acid binding"/>
    <property type="evidence" value="ECO:0007669"/>
    <property type="project" value="InterPro"/>
</dbReference>
<dbReference type="EMBL" id="BMAW01060662">
    <property type="protein sequence ID" value="GFT27298.1"/>
    <property type="molecule type" value="Genomic_DNA"/>
</dbReference>
<dbReference type="Proteomes" id="UP000887013">
    <property type="component" value="Unassembled WGS sequence"/>
</dbReference>
<keyword evidence="2" id="KW-1185">Reference proteome</keyword>
<organism evidence="1 2">
    <name type="scientific">Nephila pilipes</name>
    <name type="common">Giant wood spider</name>
    <name type="synonym">Nephila maculata</name>
    <dbReference type="NCBI Taxonomy" id="299642"/>
    <lineage>
        <taxon>Eukaryota</taxon>
        <taxon>Metazoa</taxon>
        <taxon>Ecdysozoa</taxon>
        <taxon>Arthropoda</taxon>
        <taxon>Chelicerata</taxon>
        <taxon>Arachnida</taxon>
        <taxon>Araneae</taxon>
        <taxon>Araneomorphae</taxon>
        <taxon>Entelegynae</taxon>
        <taxon>Araneoidea</taxon>
        <taxon>Nephilidae</taxon>
        <taxon>Nephila</taxon>
    </lineage>
</organism>
<protein>
    <submittedName>
        <fullName evidence="1">Uncharacterized protein</fullName>
    </submittedName>
</protein>
<comment type="caution">
    <text evidence="1">The sequence shown here is derived from an EMBL/GenBank/DDBJ whole genome shotgun (WGS) entry which is preliminary data.</text>
</comment>
<accession>A0A8X6NPX5</accession>
<sequence>MCLSLQHLIRFKEGPAFVKRIVVGDQSWYHLNTPGSQRTNIQNITIYLLIRKKKVKAMPTARKVMWTLLIDFQPQKYAIKSTKYYSILKNFVKQSKENCLAFPHSK</sequence>
<evidence type="ECO:0000313" key="2">
    <source>
        <dbReference type="Proteomes" id="UP000887013"/>
    </source>
</evidence>
<dbReference type="Gene3D" id="3.30.420.10">
    <property type="entry name" value="Ribonuclease H-like superfamily/Ribonuclease H"/>
    <property type="match status" value="1"/>
</dbReference>
<reference evidence="1" key="1">
    <citation type="submission" date="2020-08" db="EMBL/GenBank/DDBJ databases">
        <title>Multicomponent nature underlies the extraordinary mechanical properties of spider dragline silk.</title>
        <authorList>
            <person name="Kono N."/>
            <person name="Nakamura H."/>
            <person name="Mori M."/>
            <person name="Yoshida Y."/>
            <person name="Ohtoshi R."/>
            <person name="Malay A.D."/>
            <person name="Moran D.A.P."/>
            <person name="Tomita M."/>
            <person name="Numata K."/>
            <person name="Arakawa K."/>
        </authorList>
    </citation>
    <scope>NUCLEOTIDE SEQUENCE</scope>
</reference>